<feature type="compositionally biased region" description="Basic and acidic residues" evidence="2">
    <location>
        <begin position="65"/>
        <end position="75"/>
    </location>
</feature>
<feature type="compositionally biased region" description="Acidic residues" evidence="2">
    <location>
        <begin position="95"/>
        <end position="106"/>
    </location>
</feature>
<feature type="compositionally biased region" description="Basic residues" evidence="2">
    <location>
        <begin position="154"/>
        <end position="164"/>
    </location>
</feature>
<keyword evidence="1" id="KW-0862">Zinc</keyword>
<organism evidence="4 5">
    <name type="scientific">Pisum sativum</name>
    <name type="common">Garden pea</name>
    <name type="synonym">Lathyrus oleraceus</name>
    <dbReference type="NCBI Taxonomy" id="3888"/>
    <lineage>
        <taxon>Eukaryota</taxon>
        <taxon>Viridiplantae</taxon>
        <taxon>Streptophyta</taxon>
        <taxon>Embryophyta</taxon>
        <taxon>Tracheophyta</taxon>
        <taxon>Spermatophyta</taxon>
        <taxon>Magnoliopsida</taxon>
        <taxon>eudicotyledons</taxon>
        <taxon>Gunneridae</taxon>
        <taxon>Pentapetalae</taxon>
        <taxon>rosids</taxon>
        <taxon>fabids</taxon>
        <taxon>Fabales</taxon>
        <taxon>Fabaceae</taxon>
        <taxon>Papilionoideae</taxon>
        <taxon>50 kb inversion clade</taxon>
        <taxon>NPAAA clade</taxon>
        <taxon>Hologalegina</taxon>
        <taxon>IRL clade</taxon>
        <taxon>Fabeae</taxon>
        <taxon>Lathyrus</taxon>
    </lineage>
</organism>
<dbReference type="GO" id="GO:0008270">
    <property type="term" value="F:zinc ion binding"/>
    <property type="evidence" value="ECO:0007669"/>
    <property type="project" value="UniProtKB-KW"/>
</dbReference>
<dbReference type="InterPro" id="IPR036875">
    <property type="entry name" value="Znf_CCHC_sf"/>
</dbReference>
<evidence type="ECO:0000313" key="5">
    <source>
        <dbReference type="Proteomes" id="UP001058974"/>
    </source>
</evidence>
<evidence type="ECO:0000259" key="3">
    <source>
        <dbReference type="PROSITE" id="PS50158"/>
    </source>
</evidence>
<accession>A0A9D4ZUG8</accession>
<name>A0A9D4ZUG8_PEA</name>
<comment type="caution">
    <text evidence="4">The sequence shown here is derived from an EMBL/GenBank/DDBJ whole genome shotgun (WGS) entry which is preliminary data.</text>
</comment>
<dbReference type="Gene3D" id="4.10.60.10">
    <property type="entry name" value="Zinc finger, CCHC-type"/>
    <property type="match status" value="1"/>
</dbReference>
<keyword evidence="1" id="KW-0863">Zinc-finger</keyword>
<dbReference type="Gramene" id="Psat07G0043700-T1">
    <property type="protein sequence ID" value="KAI5383033.1"/>
    <property type="gene ID" value="KIW84_070437"/>
</dbReference>
<dbReference type="InterPro" id="IPR001878">
    <property type="entry name" value="Znf_CCHC"/>
</dbReference>
<dbReference type="Pfam" id="PF00098">
    <property type="entry name" value="zf-CCHC"/>
    <property type="match status" value="1"/>
</dbReference>
<feature type="region of interest" description="Disordered" evidence="2">
    <location>
        <begin position="62"/>
        <end position="189"/>
    </location>
</feature>
<dbReference type="Proteomes" id="UP001058974">
    <property type="component" value="Chromosome 7"/>
</dbReference>
<evidence type="ECO:0000313" key="4">
    <source>
        <dbReference type="EMBL" id="KAI5383033.1"/>
    </source>
</evidence>
<dbReference type="AlphaFoldDB" id="A0A9D4ZUG8"/>
<gene>
    <name evidence="4" type="ORF">KIW84_070437</name>
</gene>
<proteinExistence type="predicted"/>
<dbReference type="SUPFAM" id="SSF57756">
    <property type="entry name" value="Retrovirus zinc finger-like domains"/>
    <property type="match status" value="1"/>
</dbReference>
<feature type="compositionally biased region" description="Acidic residues" evidence="2">
    <location>
        <begin position="171"/>
        <end position="186"/>
    </location>
</feature>
<protein>
    <recommendedName>
        <fullName evidence="3">CCHC-type domain-containing protein</fullName>
    </recommendedName>
</protein>
<dbReference type="SMART" id="SM00343">
    <property type="entry name" value="ZnF_C2HC"/>
    <property type="match status" value="1"/>
</dbReference>
<reference evidence="4 5" key="1">
    <citation type="journal article" date="2022" name="Nat. Genet.">
        <title>Improved pea reference genome and pan-genome highlight genomic features and evolutionary characteristics.</title>
        <authorList>
            <person name="Yang T."/>
            <person name="Liu R."/>
            <person name="Luo Y."/>
            <person name="Hu S."/>
            <person name="Wang D."/>
            <person name="Wang C."/>
            <person name="Pandey M.K."/>
            <person name="Ge S."/>
            <person name="Xu Q."/>
            <person name="Li N."/>
            <person name="Li G."/>
            <person name="Huang Y."/>
            <person name="Saxena R.K."/>
            <person name="Ji Y."/>
            <person name="Li M."/>
            <person name="Yan X."/>
            <person name="He Y."/>
            <person name="Liu Y."/>
            <person name="Wang X."/>
            <person name="Xiang C."/>
            <person name="Varshney R.K."/>
            <person name="Ding H."/>
            <person name="Gao S."/>
            <person name="Zong X."/>
        </authorList>
    </citation>
    <scope>NUCLEOTIDE SEQUENCE [LARGE SCALE GENOMIC DNA]</scope>
    <source>
        <strain evidence="4 5">cv. Zhongwan 6</strain>
    </source>
</reference>
<keyword evidence="5" id="KW-1185">Reference proteome</keyword>
<evidence type="ECO:0000256" key="2">
    <source>
        <dbReference type="SAM" id="MobiDB-lite"/>
    </source>
</evidence>
<keyword evidence="1" id="KW-0479">Metal-binding</keyword>
<dbReference type="GO" id="GO:0003676">
    <property type="term" value="F:nucleic acid binding"/>
    <property type="evidence" value="ECO:0007669"/>
    <property type="project" value="InterPro"/>
</dbReference>
<feature type="domain" description="CCHC-type" evidence="3">
    <location>
        <begin position="131"/>
        <end position="146"/>
    </location>
</feature>
<feature type="compositionally biased region" description="Basic and acidic residues" evidence="2">
    <location>
        <begin position="117"/>
        <end position="128"/>
    </location>
</feature>
<feature type="compositionally biased region" description="Basic and acidic residues" evidence="2">
    <location>
        <begin position="140"/>
        <end position="153"/>
    </location>
</feature>
<dbReference type="EMBL" id="JAMSHJ010000007">
    <property type="protein sequence ID" value="KAI5383033.1"/>
    <property type="molecule type" value="Genomic_DNA"/>
</dbReference>
<sequence>MASRAYTNNKVLRCLSREWQPKVTGIKEANDLTTLDITTLFGKLEEHQQELASLEKYEKKIKKEKTKDKESEKKSIALVASSSKSPNKEQSDSDSSSDEDSDDEEMGLFIRRQSKGSKQEENKKDKAKGSCFNCGKVGHYKSDCPQLKKDKGKAPPKKYNKQRRAYIAWESDSESSSDESSSDSDETTNLCLMAHIKTRLTTRASTKKRK</sequence>
<evidence type="ECO:0000256" key="1">
    <source>
        <dbReference type="PROSITE-ProRule" id="PRU00047"/>
    </source>
</evidence>
<dbReference type="PROSITE" id="PS50158">
    <property type="entry name" value="ZF_CCHC"/>
    <property type="match status" value="1"/>
</dbReference>